<dbReference type="Pfam" id="PF23643">
    <property type="entry name" value="TRAPPC13_C"/>
    <property type="match status" value="1"/>
</dbReference>
<gene>
    <name evidence="4" type="primary">LOC109378592</name>
</gene>
<name>A0A8B7QNV4_HIPAR</name>
<feature type="domain" description="Trafficking protein particle complex subunit 13 C-terminal" evidence="1">
    <location>
        <begin position="209"/>
        <end position="303"/>
    </location>
</feature>
<dbReference type="Proteomes" id="UP000694851">
    <property type="component" value="Unplaced"/>
</dbReference>
<reference evidence="4" key="1">
    <citation type="submission" date="2025-08" db="UniProtKB">
        <authorList>
            <consortium name="RefSeq"/>
        </authorList>
    </citation>
    <scope>IDENTIFICATION</scope>
    <source>
        <tissue evidence="4">Muscle</tissue>
    </source>
</reference>
<dbReference type="Pfam" id="PF23647">
    <property type="entry name" value="TRAPPC13_M"/>
    <property type="match status" value="1"/>
</dbReference>
<feature type="domain" description="Trafficking protein particle complex subunit 13 middle" evidence="2">
    <location>
        <begin position="73"/>
        <end position="196"/>
    </location>
</feature>
<dbReference type="GeneID" id="109378592"/>
<sequence length="312" mass="35394">MENIVFRQVQPLHLSVSMVTVAELSPNCGVDDVINDKIMNIGRAVPVHSVSIQHSVGNMFFRKLCLFPFLPPLKVKTKLYNSEMSDLFLEVQIQNISSSTVFIQNVSLGLSEMYTGKELNTINQAGEDECTFGTRTFLQSMDRCQYLYHLQIKQEFLEKYGVIRGLTKMGKLDIVWKRNLGEVTMLQTIQLDREAPGYENMKLSFETIPDTVILEEPFNITCKITNYSDRKMKLVLEMYHTDSIHWCGSSGRYLGKLVATSSLCITMTLLSLKMGLQSVSGMQITDKLLKTTYVCDDVAKVYVICSIVKMKS</sequence>
<dbReference type="OrthoDB" id="10250284at2759"/>
<dbReference type="KEGG" id="hai:109378592"/>
<accession>A0A8B7QNV4</accession>
<dbReference type="PANTHER" id="PTHR13134">
    <property type="entry name" value="TRAFFICKING PROTEIN PARTICLE COMPLEX SUBUNIT 13"/>
    <property type="match status" value="1"/>
</dbReference>
<evidence type="ECO:0000259" key="1">
    <source>
        <dbReference type="Pfam" id="PF23643"/>
    </source>
</evidence>
<dbReference type="InterPro" id="IPR055429">
    <property type="entry name" value="TRAPPC13_M"/>
</dbReference>
<proteinExistence type="predicted"/>
<dbReference type="InterPro" id="IPR010378">
    <property type="entry name" value="TRAPPC13"/>
</dbReference>
<protein>
    <submittedName>
        <fullName evidence="4">LOW QUALITY PROTEIN: trafficking protein particle complex subunit 13-like</fullName>
    </submittedName>
</protein>
<dbReference type="GO" id="GO:1990072">
    <property type="term" value="C:TRAPPIII protein complex"/>
    <property type="evidence" value="ECO:0007669"/>
    <property type="project" value="TreeGrafter"/>
</dbReference>
<keyword evidence="3" id="KW-1185">Reference proteome</keyword>
<organism evidence="3 4">
    <name type="scientific">Hipposideros armiger</name>
    <name type="common">Great Himalayan leaf-nosed bat</name>
    <dbReference type="NCBI Taxonomy" id="186990"/>
    <lineage>
        <taxon>Eukaryota</taxon>
        <taxon>Metazoa</taxon>
        <taxon>Chordata</taxon>
        <taxon>Craniata</taxon>
        <taxon>Vertebrata</taxon>
        <taxon>Euteleostomi</taxon>
        <taxon>Mammalia</taxon>
        <taxon>Eutheria</taxon>
        <taxon>Laurasiatheria</taxon>
        <taxon>Chiroptera</taxon>
        <taxon>Yinpterochiroptera</taxon>
        <taxon>Rhinolophoidea</taxon>
        <taxon>Hipposideridae</taxon>
        <taxon>Hipposideros</taxon>
    </lineage>
</organism>
<evidence type="ECO:0000313" key="4">
    <source>
        <dbReference type="RefSeq" id="XP_019490459.1"/>
    </source>
</evidence>
<dbReference type="RefSeq" id="XP_019490459.1">
    <property type="nucleotide sequence ID" value="XM_019634914.1"/>
</dbReference>
<dbReference type="AlphaFoldDB" id="A0A8B7QNV4"/>
<dbReference type="InterPro" id="IPR055428">
    <property type="entry name" value="TRAPPC13_C"/>
</dbReference>
<dbReference type="PANTHER" id="PTHR13134:SF3">
    <property type="entry name" value="TRAFFICKING PROTEIN PARTICLE COMPLEX SUBUNIT 13"/>
    <property type="match status" value="1"/>
</dbReference>
<evidence type="ECO:0000313" key="3">
    <source>
        <dbReference type="Proteomes" id="UP000694851"/>
    </source>
</evidence>
<evidence type="ECO:0000259" key="2">
    <source>
        <dbReference type="Pfam" id="PF23647"/>
    </source>
</evidence>